<dbReference type="Gene3D" id="3.50.50.60">
    <property type="entry name" value="FAD/NAD(P)-binding domain"/>
    <property type="match status" value="2"/>
</dbReference>
<dbReference type="OrthoDB" id="9774675at2"/>
<keyword evidence="2" id="KW-0732">Signal</keyword>
<accession>A0A0Q2MLC9</accession>
<keyword evidence="5" id="KW-0520">NAD</keyword>
<sequence length="527" mass="56270">MRIMAGDFDAITIGSGLGGLTAAALYARAGHRVLVVERNTEIGGAATTYQHGSLRIEGSLHETAQLSTSIDPKARILRALGIDGELEFVSAGPLYEIRSRLFDPPFVLPTGDDAAQAALADRFPLHRKAFRRFFQRVEAVRSAMGVVGEEHNSAWWFLHAPTLPLTLWPLLRDMRHSLSEVFADLFGDDELPKMALAANLGYYGDDPDRLWWVYYALGQGGYLSGGGAYIKGGSASLSRSLADVVCNEGGELLAGRTVTEIFLDEQGRAAGVAHTGPDGADRRVDHAPVLFGNAAPAVLADALPPECRSAFSNQFAGRELSTSLFSVAVGLDRPAREFGLTHYSTVLLPDWCERLTDFSGFADLLAGPPGNRMPGVILVDYESIDSGLNPPDVHLVSITGVDRLANWKELDESSYEAKRQAWLQAIIGQVDRSFPGFASAVVHREMATAATMAHYLNTPDGAVYGFAQVPPQAIPTAGTPKGVETTVPGLWLASTFGGFGGFSGAMLSGMLAARAALKSQVHSGAAR</sequence>
<dbReference type="InterPro" id="IPR052206">
    <property type="entry name" value="Retinol_saturase"/>
</dbReference>
<protein>
    <recommendedName>
        <fullName evidence="8">NAD(P)/FAD-dependent oxidoreductase</fullName>
    </recommendedName>
</protein>
<evidence type="ECO:0000256" key="5">
    <source>
        <dbReference type="ARBA" id="ARBA00023027"/>
    </source>
</evidence>
<dbReference type="SUPFAM" id="SSF51905">
    <property type="entry name" value="FAD/NAD(P)-binding domain"/>
    <property type="match status" value="1"/>
</dbReference>
<evidence type="ECO:0000256" key="4">
    <source>
        <dbReference type="ARBA" id="ARBA00022857"/>
    </source>
</evidence>
<keyword evidence="3" id="KW-0274">FAD</keyword>
<proteinExistence type="predicted"/>
<evidence type="ECO:0000313" key="7">
    <source>
        <dbReference type="Proteomes" id="UP000051677"/>
    </source>
</evidence>
<keyword evidence="4" id="KW-0521">NADP</keyword>
<gene>
    <name evidence="6" type="ORF">AO501_20185</name>
</gene>
<dbReference type="Proteomes" id="UP000051677">
    <property type="component" value="Unassembled WGS sequence"/>
</dbReference>
<keyword evidence="1" id="KW-0285">Flavoprotein</keyword>
<comment type="caution">
    <text evidence="6">The sequence shown here is derived from an EMBL/GenBank/DDBJ whole genome shotgun (WGS) entry which is preliminary data.</text>
</comment>
<dbReference type="Pfam" id="PF13450">
    <property type="entry name" value="NAD_binding_8"/>
    <property type="match status" value="1"/>
</dbReference>
<dbReference type="EMBL" id="LKTM01000020">
    <property type="protein sequence ID" value="KQH80543.1"/>
    <property type="molecule type" value="Genomic_DNA"/>
</dbReference>
<evidence type="ECO:0008006" key="8">
    <source>
        <dbReference type="Google" id="ProtNLM"/>
    </source>
</evidence>
<dbReference type="PANTHER" id="PTHR46091">
    <property type="entry name" value="BLR7054 PROTEIN"/>
    <property type="match status" value="1"/>
</dbReference>
<reference evidence="6 7" key="1">
    <citation type="submission" date="2015-10" db="EMBL/GenBank/DDBJ databases">
        <title>Mycobacterium gordonae draft genome assembly.</title>
        <authorList>
            <person name="Ustinova V."/>
            <person name="Smirnova T."/>
            <person name="Blagodatskikh K."/>
            <person name="Varlamov D."/>
            <person name="Larionova E."/>
            <person name="Chernousova L."/>
        </authorList>
    </citation>
    <scope>NUCLEOTIDE SEQUENCE [LARGE SCALE GENOMIC DNA]</scope>
    <source>
        <strain evidence="6 7">CTRI 14-8773</strain>
    </source>
</reference>
<dbReference type="AlphaFoldDB" id="A0A0Q2MLC9"/>
<evidence type="ECO:0000256" key="1">
    <source>
        <dbReference type="ARBA" id="ARBA00022630"/>
    </source>
</evidence>
<evidence type="ECO:0000256" key="2">
    <source>
        <dbReference type="ARBA" id="ARBA00022729"/>
    </source>
</evidence>
<evidence type="ECO:0000256" key="3">
    <source>
        <dbReference type="ARBA" id="ARBA00022827"/>
    </source>
</evidence>
<organism evidence="6 7">
    <name type="scientific">Mycobacterium gordonae</name>
    <dbReference type="NCBI Taxonomy" id="1778"/>
    <lineage>
        <taxon>Bacteria</taxon>
        <taxon>Bacillati</taxon>
        <taxon>Actinomycetota</taxon>
        <taxon>Actinomycetes</taxon>
        <taxon>Mycobacteriales</taxon>
        <taxon>Mycobacteriaceae</taxon>
        <taxon>Mycobacterium</taxon>
    </lineage>
</organism>
<evidence type="ECO:0000313" key="6">
    <source>
        <dbReference type="EMBL" id="KQH80543.1"/>
    </source>
</evidence>
<dbReference type="PANTHER" id="PTHR46091:SF3">
    <property type="entry name" value="AMINE OXIDASE DOMAIN-CONTAINING PROTEIN"/>
    <property type="match status" value="1"/>
</dbReference>
<name>A0A0Q2MLC9_MYCGO</name>
<dbReference type="InterPro" id="IPR036188">
    <property type="entry name" value="FAD/NAD-bd_sf"/>
</dbReference>